<feature type="compositionally biased region" description="Basic and acidic residues" evidence="5">
    <location>
        <begin position="1115"/>
        <end position="1132"/>
    </location>
</feature>
<evidence type="ECO:0000256" key="7">
    <source>
        <dbReference type="SAM" id="SignalP"/>
    </source>
</evidence>
<keyword evidence="10" id="KW-1185">Reference proteome</keyword>
<evidence type="ECO:0000256" key="6">
    <source>
        <dbReference type="SAM" id="Phobius"/>
    </source>
</evidence>
<dbReference type="PANTHER" id="PTHR12011:SF465">
    <property type="entry name" value="GPS DOMAIN-CONTAINING PROTEIN"/>
    <property type="match status" value="1"/>
</dbReference>
<feature type="region of interest" description="Disordered" evidence="5">
    <location>
        <begin position="1107"/>
        <end position="1132"/>
    </location>
</feature>
<evidence type="ECO:0000256" key="1">
    <source>
        <dbReference type="ARBA" id="ARBA00004141"/>
    </source>
</evidence>
<feature type="transmembrane region" description="Helical" evidence="6">
    <location>
        <begin position="869"/>
        <end position="890"/>
    </location>
</feature>
<feature type="transmembrane region" description="Helical" evidence="6">
    <location>
        <begin position="826"/>
        <end position="848"/>
    </location>
</feature>
<organism evidence="9 10">
    <name type="scientific">Steinernema hermaphroditum</name>
    <dbReference type="NCBI Taxonomy" id="289476"/>
    <lineage>
        <taxon>Eukaryota</taxon>
        <taxon>Metazoa</taxon>
        <taxon>Ecdysozoa</taxon>
        <taxon>Nematoda</taxon>
        <taxon>Chromadorea</taxon>
        <taxon>Rhabditida</taxon>
        <taxon>Tylenchina</taxon>
        <taxon>Panagrolaimomorpha</taxon>
        <taxon>Strongyloidoidea</taxon>
        <taxon>Steinernematidae</taxon>
        <taxon>Steinernema</taxon>
    </lineage>
</organism>
<keyword evidence="3 6" id="KW-1133">Transmembrane helix</keyword>
<evidence type="ECO:0000256" key="2">
    <source>
        <dbReference type="ARBA" id="ARBA00022692"/>
    </source>
</evidence>
<feature type="chain" id="PRO_5041230877" description="G-protein coupled receptors family 2 profile 2 domain-containing protein" evidence="7">
    <location>
        <begin position="19"/>
        <end position="1132"/>
    </location>
</feature>
<feature type="transmembrane region" description="Helical" evidence="6">
    <location>
        <begin position="987"/>
        <end position="1015"/>
    </location>
</feature>
<feature type="signal peptide" evidence="7">
    <location>
        <begin position="1"/>
        <end position="18"/>
    </location>
</feature>
<protein>
    <recommendedName>
        <fullName evidence="8">G-protein coupled receptors family 2 profile 2 domain-containing protein</fullName>
    </recommendedName>
</protein>
<reference evidence="9" key="1">
    <citation type="submission" date="2023-06" db="EMBL/GenBank/DDBJ databases">
        <title>Genomic analysis of the entomopathogenic nematode Steinernema hermaphroditum.</title>
        <authorList>
            <person name="Schwarz E.M."/>
            <person name="Heppert J.K."/>
            <person name="Baniya A."/>
            <person name="Schwartz H.T."/>
            <person name="Tan C.-H."/>
            <person name="Antoshechkin I."/>
            <person name="Sternberg P.W."/>
            <person name="Goodrich-Blair H."/>
            <person name="Dillman A.R."/>
        </authorList>
    </citation>
    <scope>NUCLEOTIDE SEQUENCE</scope>
    <source>
        <strain evidence="9">PS9179</strain>
        <tissue evidence="9">Whole animal</tissue>
    </source>
</reference>
<dbReference type="PROSITE" id="PS50261">
    <property type="entry name" value="G_PROTEIN_RECEP_F2_4"/>
    <property type="match status" value="1"/>
</dbReference>
<name>A0AA39GX59_9BILA</name>
<gene>
    <name evidence="9" type="ORF">QR680_000598</name>
</gene>
<dbReference type="InterPro" id="IPR017981">
    <property type="entry name" value="GPCR_2-like_7TM"/>
</dbReference>
<comment type="caution">
    <text evidence="9">The sequence shown here is derived from an EMBL/GenBank/DDBJ whole genome shotgun (WGS) entry which is preliminary data.</text>
</comment>
<dbReference type="PANTHER" id="PTHR12011">
    <property type="entry name" value="ADHESION G-PROTEIN COUPLED RECEPTOR"/>
    <property type="match status" value="1"/>
</dbReference>
<dbReference type="AlphaFoldDB" id="A0AA39GX59"/>
<dbReference type="GO" id="GO:0004888">
    <property type="term" value="F:transmembrane signaling receptor activity"/>
    <property type="evidence" value="ECO:0007669"/>
    <property type="project" value="InterPro"/>
</dbReference>
<keyword evidence="7" id="KW-0732">Signal</keyword>
<evidence type="ECO:0000259" key="8">
    <source>
        <dbReference type="PROSITE" id="PS50261"/>
    </source>
</evidence>
<comment type="subcellular location">
    <subcellularLocation>
        <location evidence="1">Membrane</location>
        <topology evidence="1">Multi-pass membrane protein</topology>
    </subcellularLocation>
</comment>
<accession>A0AA39GX59</accession>
<proteinExistence type="predicted"/>
<evidence type="ECO:0000313" key="10">
    <source>
        <dbReference type="Proteomes" id="UP001175271"/>
    </source>
</evidence>
<feature type="domain" description="G-protein coupled receptors family 2 profile 2" evidence="8">
    <location>
        <begin position="825"/>
        <end position="1094"/>
    </location>
</feature>
<evidence type="ECO:0000256" key="5">
    <source>
        <dbReference type="SAM" id="MobiDB-lite"/>
    </source>
</evidence>
<dbReference type="GO" id="GO:0007166">
    <property type="term" value="P:cell surface receptor signaling pathway"/>
    <property type="evidence" value="ECO:0007669"/>
    <property type="project" value="InterPro"/>
</dbReference>
<keyword evidence="2 6" id="KW-0812">Transmembrane</keyword>
<evidence type="ECO:0000256" key="4">
    <source>
        <dbReference type="ARBA" id="ARBA00023136"/>
    </source>
</evidence>
<dbReference type="Gene3D" id="1.20.1070.10">
    <property type="entry name" value="Rhodopsin 7-helix transmembrane proteins"/>
    <property type="match status" value="1"/>
</dbReference>
<feature type="transmembrane region" description="Helical" evidence="6">
    <location>
        <begin position="1042"/>
        <end position="1058"/>
    </location>
</feature>
<keyword evidence="4 6" id="KW-0472">Membrane</keyword>
<dbReference type="GO" id="GO:0005886">
    <property type="term" value="C:plasma membrane"/>
    <property type="evidence" value="ECO:0007669"/>
    <property type="project" value="TreeGrafter"/>
</dbReference>
<sequence length="1132" mass="128779">MRLRWLFSLMIAVHFANSASSRCSDIAVFLHEHAKGTGDQIWAYVVVRPYSASQILVGLRWFQTIGNADIYAMWSESTHRKGNVTVTDEESWPITGFENTQVLIPIKAESHQFSISMNSSLGYTTFFNYSFVQGMPQINMPNQLCIHETKQNYDACLCCEHEPPSSFCPNVIADEPMACQQFQNTLSLNSLSGFFYGAYRFDRTGYFGTQDMDILHNDPLSLLFFTTVFFNGNQVNPTAFGCKNNCWYALPSDSLTSVLHIRVQVSFIGIIFKHTAAEFYLNQKGDVFRNGRMKYSDMYTPQNPCYTSDKRCLCCYHFLMDTQCYDPSSPLPTPPIANNCYRTPVHYKHCSDLTNDHVHNNDGCHDYRQSYDYDHLDYFYEHPGDLYVTGNYIIYDYSSNDNSTVEPTSKTTPTMSSTTHSFFDNYRGYDHNNSHRIHDYEDDESVDDYTTKHFDNAYHSITGSTTPMSSSIQTTTEMLTTTTVLTTTTESQSCLSSPSCSGLYNISHTPVTPHTIHRIIRNVTANIKHRSVNLTGDDIYYISIIVSRIASSGPLTDKVFDDVSTVIDLTLEAQKEQFDDSDEQQRGSTERILDSIDIMMKNSNGTVKYLTGNNFALAARNPDCSGLTKNDDGLADYLTRFDYVSRDVQKSTDPSASITIPLSTICSANVDRVYYAIYRNTKLFVPAGEVSKRKKRSASPEEAVTPPPKNRCKHGKFMNDGRVLTATALKKSAESFEKLSMYNDATTQSEATMAILSYSDKDKLQPLHGKFAVSWWKDSSYWSSDLCNVETTSHGYEAHCTHLTDFTLIVDGLLTEPCLCDNNLVILGYAMGSFSLLGLLFLGVLYCSNYSKLLRDMDLIRKLRGNPSATANDAVSVLYIFTMLLFYLSFTFFSDKAIAGSACNTLAGVNYWLLLSCLTFTMCQSLRTLRVFAWSKIMEKVLYFMTRDYIVIGLSYGVSSIVVITFATTITNFFKREDDYCWIRPDWVIVSVVVPLSILVICGIVCFALIIMRLFPNIFKRYSSRGSSRALHRTKNYLKRKIVAILLMQFSLGIPWVFQYLTLFSPQVTVWHYLFTIVNGSQGVTLFLLYLYRRILLQRQKRQSKKLTSSYASSKSREQRQRAHSEFYQHFD</sequence>
<dbReference type="Proteomes" id="UP001175271">
    <property type="component" value="Unassembled WGS sequence"/>
</dbReference>
<evidence type="ECO:0000256" key="3">
    <source>
        <dbReference type="ARBA" id="ARBA00022989"/>
    </source>
</evidence>
<feature type="transmembrane region" description="Helical" evidence="6">
    <location>
        <begin position="1070"/>
        <end position="1092"/>
    </location>
</feature>
<evidence type="ECO:0000313" key="9">
    <source>
        <dbReference type="EMBL" id="KAK0394164.1"/>
    </source>
</evidence>
<dbReference type="EMBL" id="JAUCMV010000005">
    <property type="protein sequence ID" value="KAK0394164.1"/>
    <property type="molecule type" value="Genomic_DNA"/>
</dbReference>
<feature type="region of interest" description="Disordered" evidence="5">
    <location>
        <begin position="690"/>
        <end position="710"/>
    </location>
</feature>
<feature type="transmembrane region" description="Helical" evidence="6">
    <location>
        <begin position="949"/>
        <end position="967"/>
    </location>
</feature>